<sequence>MVWRSLVLPVVLVAVLVKDTAIDRLTEPESHTITTCSMEVIRGPCGSQCGILKHLKCKNLDFIEKRSSLIKVDQLFSSEVERYCFNFILLHGPKRYECLALKNDVISSPLLRDLQSSNTSYSHGVLELQGDI</sequence>
<name>A0A9J6AZ76_SOLCO</name>
<keyword evidence="1" id="KW-0732">Signal</keyword>
<evidence type="ECO:0000256" key="1">
    <source>
        <dbReference type="SAM" id="SignalP"/>
    </source>
</evidence>
<dbReference type="EMBL" id="JACXVP010000001">
    <property type="protein sequence ID" value="KAG5629555.1"/>
    <property type="molecule type" value="Genomic_DNA"/>
</dbReference>
<feature type="signal peptide" evidence="1">
    <location>
        <begin position="1"/>
        <end position="22"/>
    </location>
</feature>
<dbReference type="AlphaFoldDB" id="A0A9J6AZ76"/>
<comment type="caution">
    <text evidence="2">The sequence shown here is derived from an EMBL/GenBank/DDBJ whole genome shotgun (WGS) entry which is preliminary data.</text>
</comment>
<accession>A0A9J6AZ76</accession>
<feature type="chain" id="PRO_5039947283" evidence="1">
    <location>
        <begin position="23"/>
        <end position="132"/>
    </location>
</feature>
<gene>
    <name evidence="2" type="ORF">H5410_001272</name>
</gene>
<reference evidence="2 3" key="1">
    <citation type="submission" date="2020-09" db="EMBL/GenBank/DDBJ databases">
        <title>De no assembly of potato wild relative species, Solanum commersonii.</title>
        <authorList>
            <person name="Cho K."/>
        </authorList>
    </citation>
    <scope>NUCLEOTIDE SEQUENCE [LARGE SCALE GENOMIC DNA]</scope>
    <source>
        <strain evidence="2">LZ3.2</strain>
        <tissue evidence="2">Leaf</tissue>
    </source>
</reference>
<protein>
    <submittedName>
        <fullName evidence="2">Uncharacterized protein</fullName>
    </submittedName>
</protein>
<dbReference type="Proteomes" id="UP000824120">
    <property type="component" value="Chromosome 1"/>
</dbReference>
<organism evidence="2 3">
    <name type="scientific">Solanum commersonii</name>
    <name type="common">Commerson's wild potato</name>
    <name type="synonym">Commerson's nightshade</name>
    <dbReference type="NCBI Taxonomy" id="4109"/>
    <lineage>
        <taxon>Eukaryota</taxon>
        <taxon>Viridiplantae</taxon>
        <taxon>Streptophyta</taxon>
        <taxon>Embryophyta</taxon>
        <taxon>Tracheophyta</taxon>
        <taxon>Spermatophyta</taxon>
        <taxon>Magnoliopsida</taxon>
        <taxon>eudicotyledons</taxon>
        <taxon>Gunneridae</taxon>
        <taxon>Pentapetalae</taxon>
        <taxon>asterids</taxon>
        <taxon>lamiids</taxon>
        <taxon>Solanales</taxon>
        <taxon>Solanaceae</taxon>
        <taxon>Solanoideae</taxon>
        <taxon>Solaneae</taxon>
        <taxon>Solanum</taxon>
    </lineage>
</organism>
<evidence type="ECO:0000313" key="3">
    <source>
        <dbReference type="Proteomes" id="UP000824120"/>
    </source>
</evidence>
<proteinExistence type="predicted"/>
<keyword evidence="3" id="KW-1185">Reference proteome</keyword>
<evidence type="ECO:0000313" key="2">
    <source>
        <dbReference type="EMBL" id="KAG5629555.1"/>
    </source>
</evidence>